<sequence length="591" mass="64228">MPAIPSFETFLENSLVQRSTLSLASNTTGPILEVICAWPVSGQYGPGTRYLYYVLMAACVLARKEEWIRNACLAAVLLFPAVAALHGIVLATLHVPGAVDMDVYGAFQLCAIGILTAPVTVKLSNTYFNNPGRNIIFLWTGLQLAGLLSLTVEFIRITPTRCPIDDPATSVWADKKIFYYNSTCGMMCTERVGPKSPLRGGSADNIYVIPSPHQLDFNTATLLAAACCIPAILSMISMWIKILDGNYEKIFGKKKKKDNEPISGTNGATPLQMTSITERIRDWLTLIEIPVFVAAVLAIIVKGEMNFWSEPVYYQTEPIASIGQWAPIVGTGLAIVGSLYLMFAADMEAEAEQTGPPQENTQVCVDCGGNAIRDSTNSSTSPRRSGSIVEAPSPDIERTATFSTIRQALTSQSGSDPGGRRQVARFFNVVSTYMAAKAHTNFEDTGFEVQERTNFPEIPAEIFRNERLNDIRIAYNHTPLPRSRATSFVGSDTSNGEGSSSRIPRGQSSLPVRPPLAATRSQPADGGPYEGPTFLEIRSLYSNLSPRQWNPPDEPTPDERPNDGHDYTPDVDPAPISSNGPPTPKIVVSPS</sequence>
<feature type="transmembrane region" description="Helical" evidence="2">
    <location>
        <begin position="220"/>
        <end position="240"/>
    </location>
</feature>
<dbReference type="AlphaFoldDB" id="A0AAD6GHP2"/>
<keyword evidence="2" id="KW-1133">Transmembrane helix</keyword>
<dbReference type="EMBL" id="JAQIZZ010000003">
    <property type="protein sequence ID" value="KAJ5546151.1"/>
    <property type="molecule type" value="Genomic_DNA"/>
</dbReference>
<feature type="transmembrane region" description="Helical" evidence="2">
    <location>
        <begin position="71"/>
        <end position="91"/>
    </location>
</feature>
<feature type="transmembrane region" description="Helical" evidence="2">
    <location>
        <begin position="103"/>
        <end position="123"/>
    </location>
</feature>
<keyword evidence="4" id="KW-1185">Reference proteome</keyword>
<proteinExistence type="predicted"/>
<feature type="compositionally biased region" description="Basic and acidic residues" evidence="1">
    <location>
        <begin position="557"/>
        <end position="568"/>
    </location>
</feature>
<evidence type="ECO:0000313" key="3">
    <source>
        <dbReference type="EMBL" id="KAJ5546151.1"/>
    </source>
</evidence>
<feature type="region of interest" description="Disordered" evidence="1">
    <location>
        <begin position="481"/>
        <end position="591"/>
    </location>
</feature>
<evidence type="ECO:0000256" key="2">
    <source>
        <dbReference type="SAM" id="Phobius"/>
    </source>
</evidence>
<accession>A0AAD6GHP2</accession>
<reference evidence="3 4" key="1">
    <citation type="journal article" date="2023" name="IMA Fungus">
        <title>Comparative genomic study of the Penicillium genus elucidates a diverse pangenome and 15 lateral gene transfer events.</title>
        <authorList>
            <person name="Petersen C."/>
            <person name="Sorensen T."/>
            <person name="Nielsen M.R."/>
            <person name="Sondergaard T.E."/>
            <person name="Sorensen J.L."/>
            <person name="Fitzpatrick D.A."/>
            <person name="Frisvad J.C."/>
            <person name="Nielsen K.L."/>
        </authorList>
    </citation>
    <scope>NUCLEOTIDE SEQUENCE [LARGE SCALE GENOMIC DNA]</scope>
    <source>
        <strain evidence="3 4">IBT 35679</strain>
    </source>
</reference>
<feature type="transmembrane region" description="Helical" evidence="2">
    <location>
        <begin position="135"/>
        <end position="157"/>
    </location>
</feature>
<keyword evidence="2" id="KW-0812">Transmembrane</keyword>
<comment type="caution">
    <text evidence="3">The sequence shown here is derived from an EMBL/GenBank/DDBJ whole genome shotgun (WGS) entry which is preliminary data.</text>
</comment>
<feature type="region of interest" description="Disordered" evidence="1">
    <location>
        <begin position="372"/>
        <end position="395"/>
    </location>
</feature>
<feature type="transmembrane region" description="Helical" evidence="2">
    <location>
        <begin position="283"/>
        <end position="302"/>
    </location>
</feature>
<organism evidence="3 4">
    <name type="scientific">Penicillium frequentans</name>
    <dbReference type="NCBI Taxonomy" id="3151616"/>
    <lineage>
        <taxon>Eukaryota</taxon>
        <taxon>Fungi</taxon>
        <taxon>Dikarya</taxon>
        <taxon>Ascomycota</taxon>
        <taxon>Pezizomycotina</taxon>
        <taxon>Eurotiomycetes</taxon>
        <taxon>Eurotiomycetidae</taxon>
        <taxon>Eurotiales</taxon>
        <taxon>Aspergillaceae</taxon>
        <taxon>Penicillium</taxon>
    </lineage>
</organism>
<feature type="transmembrane region" description="Helical" evidence="2">
    <location>
        <begin position="322"/>
        <end position="343"/>
    </location>
</feature>
<feature type="compositionally biased region" description="Polar residues" evidence="1">
    <location>
        <begin position="484"/>
        <end position="510"/>
    </location>
</feature>
<protein>
    <submittedName>
        <fullName evidence="3">Uncharacterized protein</fullName>
    </submittedName>
</protein>
<evidence type="ECO:0000256" key="1">
    <source>
        <dbReference type="SAM" id="MobiDB-lite"/>
    </source>
</evidence>
<evidence type="ECO:0000313" key="4">
    <source>
        <dbReference type="Proteomes" id="UP001220324"/>
    </source>
</evidence>
<dbReference type="Proteomes" id="UP001220324">
    <property type="component" value="Unassembled WGS sequence"/>
</dbReference>
<name>A0AAD6GHP2_9EURO</name>
<feature type="compositionally biased region" description="Polar residues" evidence="1">
    <location>
        <begin position="373"/>
        <end position="384"/>
    </location>
</feature>
<gene>
    <name evidence="3" type="ORF">N7494_003736</name>
</gene>
<keyword evidence="2" id="KW-0472">Membrane</keyword>